<dbReference type="AlphaFoldDB" id="A0AAI8PQT2"/>
<dbReference type="Proteomes" id="UP000265765">
    <property type="component" value="Chromosome"/>
</dbReference>
<organism evidence="1 2">
    <name type="scientific">Streptomyces griseorubiginosus</name>
    <dbReference type="NCBI Taxonomy" id="67304"/>
    <lineage>
        <taxon>Bacteria</taxon>
        <taxon>Bacillati</taxon>
        <taxon>Actinomycetota</taxon>
        <taxon>Actinomycetes</taxon>
        <taxon>Kitasatosporales</taxon>
        <taxon>Streptomycetaceae</taxon>
        <taxon>Streptomyces</taxon>
    </lineage>
</organism>
<gene>
    <name evidence="1" type="ORF">DWG14_05769</name>
</gene>
<accession>A0AAI8PQT2</accession>
<dbReference type="EMBL" id="CP032427">
    <property type="protein sequence ID" value="AYC41480.1"/>
    <property type="molecule type" value="Genomic_DNA"/>
</dbReference>
<evidence type="ECO:0000313" key="1">
    <source>
        <dbReference type="EMBL" id="AYC41480.1"/>
    </source>
</evidence>
<dbReference type="RefSeq" id="WP_120052408.1">
    <property type="nucleotide sequence ID" value="NZ_CP032427.1"/>
</dbReference>
<evidence type="ECO:0000313" key="2">
    <source>
        <dbReference type="Proteomes" id="UP000265765"/>
    </source>
</evidence>
<dbReference type="GeneID" id="91284617"/>
<proteinExistence type="predicted"/>
<dbReference type="KEGG" id="sge:DWG14_05769"/>
<reference evidence="1 2" key="1">
    <citation type="submission" date="2018-09" db="EMBL/GenBank/DDBJ databases">
        <title>Production of Trimethoprim by Streptomyces sp. 3E-1.</title>
        <authorList>
            <person name="Kang H.J."/>
            <person name="Kim S.B."/>
        </authorList>
    </citation>
    <scope>NUCLEOTIDE SEQUENCE [LARGE SCALE GENOMIC DNA]</scope>
    <source>
        <strain evidence="1 2">3E-1</strain>
    </source>
</reference>
<name>A0AAI8PQT2_9ACTN</name>
<sequence>MPRRPQPRHITLGGREAVALPLEEYEQLIASRRQIGGQSARVRVLAEQAKRTEQLLCDLERLIAVPEDGCTVAELSPPGCTTACRTGRAAEREDADCLRCAIAALLRRHRNSAT</sequence>
<protein>
    <submittedName>
        <fullName evidence="1">Uncharacterized protein</fullName>
    </submittedName>
</protein>